<dbReference type="OrthoDB" id="6113182at2759"/>
<dbReference type="PROSITE" id="PS01186">
    <property type="entry name" value="EGF_2"/>
    <property type="match status" value="1"/>
</dbReference>
<proteinExistence type="predicted"/>
<dbReference type="InterPro" id="IPR002049">
    <property type="entry name" value="LE_dom"/>
</dbReference>
<protein>
    <recommendedName>
        <fullName evidence="3 4">EGF-like domain-containing protein</fullName>
    </recommendedName>
</protein>
<evidence type="ECO:0000259" key="4">
    <source>
        <dbReference type="PROSITE" id="PS01186"/>
    </source>
</evidence>
<keyword evidence="2" id="KW-0812">Transmembrane</keyword>
<dbReference type="InterPro" id="IPR058727">
    <property type="entry name" value="Helical_Vwde"/>
</dbReference>
<dbReference type="FunFam" id="2.10.25.10:FF:000001">
    <property type="entry name" value="Tenascin C"/>
    <property type="match status" value="1"/>
</dbReference>
<evidence type="ECO:0000256" key="1">
    <source>
        <dbReference type="ARBA" id="ARBA00023180"/>
    </source>
</evidence>
<keyword evidence="6" id="KW-1185">Reference proteome</keyword>
<dbReference type="AlphaFoldDB" id="A0A8S3TYC8"/>
<dbReference type="Proteomes" id="UP000683360">
    <property type="component" value="Unassembled WGS sequence"/>
</dbReference>
<evidence type="ECO:0000259" key="3">
    <source>
        <dbReference type="PROSITE" id="PS00022"/>
    </source>
</evidence>
<evidence type="ECO:0000256" key="2">
    <source>
        <dbReference type="SAM" id="Phobius"/>
    </source>
</evidence>
<feature type="transmembrane region" description="Helical" evidence="2">
    <location>
        <begin position="609"/>
        <end position="629"/>
    </location>
</feature>
<evidence type="ECO:0000313" key="5">
    <source>
        <dbReference type="EMBL" id="CAG2233834.1"/>
    </source>
</evidence>
<organism evidence="5 6">
    <name type="scientific">Mytilus edulis</name>
    <name type="common">Blue mussel</name>
    <dbReference type="NCBI Taxonomy" id="6550"/>
    <lineage>
        <taxon>Eukaryota</taxon>
        <taxon>Metazoa</taxon>
        <taxon>Spiralia</taxon>
        <taxon>Lophotrochozoa</taxon>
        <taxon>Mollusca</taxon>
        <taxon>Bivalvia</taxon>
        <taxon>Autobranchia</taxon>
        <taxon>Pteriomorphia</taxon>
        <taxon>Mytilida</taxon>
        <taxon>Mytiloidea</taxon>
        <taxon>Mytilidae</taxon>
        <taxon>Mytilinae</taxon>
        <taxon>Mytilus</taxon>
    </lineage>
</organism>
<accession>A0A8S3TYC8</accession>
<sequence length="676" mass="77050">MDIKWTIDGDDILTYKNVSFTGINPTTILRDIDWIDTHQMNMEPEQFEYTVVEGEVIDINFKTSVPVKVLDKDAVLKNRLCQSFNDPHIRTYDGQYYHYMEVGEFVMYRNNKGPYWVYKRSCFIHKLWIRMDWFFLSLWDSYKKSKLFVRFANLSEYISRTQKHLLSQPITLLRRCDDSDIIIEQTGYKYKGEVSSYKEFADSWRIVDTMNDEQLFVEEPTFLSADISVEVHNKTALAHYCVCDQEASSTVPLDDFNTLHCNLTEATDYCVENFQSSTGSLSSFYTGCQDNVKTRKRRSLITNSPSSIEGDDDFEFQPLTYENDVYSEEVSVPDTFRNGWTEESARQSCLESIRNAVPSNLYSDFGDLSEEFFVQTCTMDIKLVGDMTFLADTIDAMVTSIIIEAVRNESLYIEETASGNETILTYITSLLCPSNCNNNGNCTSGVCICRDGYMGSDCSRQTSVPPSGVSIQYNGICSSKTRSCVKSNVYGDFQSTKIWYKRRSFQILQTSILYTSEFEILKAEFRNVFMVTVELQSSRRKRSTQSTTTPEGYEISLSNDGIHFGENFSIIIYDEDCYSCNSTSVSCIVSESCQATGESHNDEVNIGTIGISVGIVLAVAVIVAVIVLYKCKSTEKKIHINSTSECKTVTFTDFETFDDAESRSRTPVDLFLVKQK</sequence>
<feature type="domain" description="EGF-like" evidence="3 4">
    <location>
        <begin position="447"/>
        <end position="458"/>
    </location>
</feature>
<dbReference type="InterPro" id="IPR000742">
    <property type="entry name" value="EGF"/>
</dbReference>
<dbReference type="PROSITE" id="PS00022">
    <property type="entry name" value="EGF_1"/>
    <property type="match status" value="1"/>
</dbReference>
<evidence type="ECO:0000313" key="6">
    <source>
        <dbReference type="Proteomes" id="UP000683360"/>
    </source>
</evidence>
<keyword evidence="2" id="KW-1133">Transmembrane helix</keyword>
<dbReference type="EMBL" id="CAJPWZ010002219">
    <property type="protein sequence ID" value="CAG2233834.1"/>
    <property type="molecule type" value="Genomic_DNA"/>
</dbReference>
<reference evidence="5" key="1">
    <citation type="submission" date="2021-03" db="EMBL/GenBank/DDBJ databases">
        <authorList>
            <person name="Bekaert M."/>
        </authorList>
    </citation>
    <scope>NUCLEOTIDE SEQUENCE</scope>
</reference>
<dbReference type="Pfam" id="PF26129">
    <property type="entry name" value="Vwde"/>
    <property type="match status" value="1"/>
</dbReference>
<dbReference type="CDD" id="cd00055">
    <property type="entry name" value="EGF_Lam"/>
    <property type="match status" value="1"/>
</dbReference>
<name>A0A8S3TYC8_MYTED</name>
<keyword evidence="2" id="KW-0472">Membrane</keyword>
<comment type="caution">
    <text evidence="5">The sequence shown here is derived from an EMBL/GenBank/DDBJ whole genome shotgun (WGS) entry which is preliminary data.</text>
</comment>
<keyword evidence="1" id="KW-0325">Glycoprotein</keyword>
<gene>
    <name evidence="5" type="ORF">MEDL_46495</name>
</gene>
<dbReference type="Gene3D" id="2.10.25.10">
    <property type="entry name" value="Laminin"/>
    <property type="match status" value="1"/>
</dbReference>